<gene>
    <name evidence="4" type="ORF">METZ01_LOCUS459213</name>
</gene>
<dbReference type="NCBIfam" id="TIGR03654">
    <property type="entry name" value="L6_bact"/>
    <property type="match status" value="1"/>
</dbReference>
<keyword evidence="1" id="KW-0689">Ribosomal protein</keyword>
<evidence type="ECO:0000256" key="1">
    <source>
        <dbReference type="ARBA" id="ARBA00022980"/>
    </source>
</evidence>
<feature type="domain" description="Large ribosomal subunit protein uL6 alpha-beta" evidence="3">
    <location>
        <begin position="12"/>
        <end position="82"/>
    </location>
</feature>
<dbReference type="Gene3D" id="3.90.930.12">
    <property type="entry name" value="Ribosomal protein L6, alpha-beta domain"/>
    <property type="match status" value="2"/>
</dbReference>
<dbReference type="InterPro" id="IPR019906">
    <property type="entry name" value="Ribosomal_uL6_bac-type"/>
</dbReference>
<dbReference type="GO" id="GO:0003735">
    <property type="term" value="F:structural constituent of ribosome"/>
    <property type="evidence" value="ECO:0007669"/>
    <property type="project" value="InterPro"/>
</dbReference>
<evidence type="ECO:0000259" key="3">
    <source>
        <dbReference type="Pfam" id="PF00347"/>
    </source>
</evidence>
<dbReference type="GO" id="GO:0019843">
    <property type="term" value="F:rRNA binding"/>
    <property type="evidence" value="ECO:0007669"/>
    <property type="project" value="InterPro"/>
</dbReference>
<keyword evidence="2" id="KW-0687">Ribonucleoprotein</keyword>
<dbReference type="PANTHER" id="PTHR11655:SF14">
    <property type="entry name" value="LARGE RIBOSOMAL SUBUNIT PROTEIN UL6M"/>
    <property type="match status" value="1"/>
</dbReference>
<dbReference type="PANTHER" id="PTHR11655">
    <property type="entry name" value="60S/50S RIBOSOMAL PROTEIN L6/L9"/>
    <property type="match status" value="1"/>
</dbReference>
<dbReference type="InterPro" id="IPR000702">
    <property type="entry name" value="Ribosomal_uL6-like"/>
</dbReference>
<sequence length="154" mass="16948">MSRIAKNSIKIPTETTCKFENSVFFAKGKLGEISLIVNSLFDVEVKEGEIYVLPKNEKDKSSPIWGTTRAHVSNIVKGVSEGFSKTLELNGTGYRASISGSKLKLQLGYSHDVDYDVPKEIKVECPKQNIIKLSGSNKEILGAVAANIRSFRKP</sequence>
<name>A0A383AFK5_9ZZZZ</name>
<dbReference type="GO" id="GO:0002181">
    <property type="term" value="P:cytoplasmic translation"/>
    <property type="evidence" value="ECO:0007669"/>
    <property type="project" value="TreeGrafter"/>
</dbReference>
<dbReference type="AlphaFoldDB" id="A0A383AFK5"/>
<dbReference type="PIRSF" id="PIRSF002162">
    <property type="entry name" value="Ribosomal_L6"/>
    <property type="match status" value="1"/>
</dbReference>
<feature type="domain" description="Large ribosomal subunit protein uL6 alpha-beta" evidence="3">
    <location>
        <begin position="91"/>
        <end position="154"/>
    </location>
</feature>
<evidence type="ECO:0000256" key="2">
    <source>
        <dbReference type="ARBA" id="ARBA00023274"/>
    </source>
</evidence>
<reference evidence="4" key="1">
    <citation type="submission" date="2018-05" db="EMBL/GenBank/DDBJ databases">
        <authorList>
            <person name="Lanie J.A."/>
            <person name="Ng W.-L."/>
            <person name="Kazmierczak K.M."/>
            <person name="Andrzejewski T.M."/>
            <person name="Davidsen T.M."/>
            <person name="Wayne K.J."/>
            <person name="Tettelin H."/>
            <person name="Glass J.I."/>
            <person name="Rusch D."/>
            <person name="Podicherti R."/>
            <person name="Tsui H.-C.T."/>
            <person name="Winkler M.E."/>
        </authorList>
    </citation>
    <scope>NUCLEOTIDE SEQUENCE</scope>
</reference>
<dbReference type="GO" id="GO:0022625">
    <property type="term" value="C:cytosolic large ribosomal subunit"/>
    <property type="evidence" value="ECO:0007669"/>
    <property type="project" value="TreeGrafter"/>
</dbReference>
<protein>
    <recommendedName>
        <fullName evidence="3">Large ribosomal subunit protein uL6 alpha-beta domain-containing protein</fullName>
    </recommendedName>
</protein>
<proteinExistence type="predicted"/>
<dbReference type="PRINTS" id="PR00059">
    <property type="entry name" value="RIBOSOMALL6"/>
</dbReference>
<dbReference type="Pfam" id="PF00347">
    <property type="entry name" value="Ribosomal_L6"/>
    <property type="match status" value="2"/>
</dbReference>
<dbReference type="EMBL" id="UINC01191623">
    <property type="protein sequence ID" value="SVE06359.1"/>
    <property type="molecule type" value="Genomic_DNA"/>
</dbReference>
<evidence type="ECO:0000313" key="4">
    <source>
        <dbReference type="EMBL" id="SVE06359.1"/>
    </source>
</evidence>
<feature type="non-terminal residue" evidence="4">
    <location>
        <position position="154"/>
    </location>
</feature>
<dbReference type="InterPro" id="IPR020040">
    <property type="entry name" value="Ribosomal_uL6_a/b-dom"/>
</dbReference>
<dbReference type="InterPro" id="IPR036789">
    <property type="entry name" value="Ribosomal_uL6-like_a/b-dom_sf"/>
</dbReference>
<dbReference type="SUPFAM" id="SSF56053">
    <property type="entry name" value="Ribosomal protein L6"/>
    <property type="match status" value="2"/>
</dbReference>
<organism evidence="4">
    <name type="scientific">marine metagenome</name>
    <dbReference type="NCBI Taxonomy" id="408172"/>
    <lineage>
        <taxon>unclassified sequences</taxon>
        <taxon>metagenomes</taxon>
        <taxon>ecological metagenomes</taxon>
    </lineage>
</organism>
<accession>A0A383AFK5</accession>